<evidence type="ECO:0000313" key="2">
    <source>
        <dbReference type="Proteomes" id="UP000282297"/>
    </source>
</evidence>
<dbReference type="RefSeq" id="WP_124784624.1">
    <property type="nucleotide sequence ID" value="NZ_CP034171.1"/>
</dbReference>
<gene>
    <name evidence="1" type="ORF">EIH08_06585</name>
</gene>
<protein>
    <submittedName>
        <fullName evidence="1">Uncharacterized protein</fullName>
    </submittedName>
</protein>
<accession>A0A3G8WGV8</accession>
<proteinExistence type="predicted"/>
<name>A0A3G8WGV8_9FLAO</name>
<reference evidence="2" key="1">
    <citation type="submission" date="2018-11" db="EMBL/GenBank/DDBJ databases">
        <title>Proposal to divide the Flavobacteriaceae and reorganize its genera based on Amino Acid Identity values calculated from whole genome sequences.</title>
        <authorList>
            <person name="Nicholson A.C."/>
            <person name="Gulvik C.A."/>
            <person name="Whitney A.M."/>
            <person name="Humrighouse B.W."/>
            <person name="Bell M."/>
            <person name="Holmes B."/>
            <person name="Steigerwalt A.B."/>
            <person name="Villarma A."/>
            <person name="Sheth M."/>
            <person name="Batra D."/>
            <person name="Pryor J."/>
            <person name="Bernardet J.-F."/>
            <person name="Hugo C."/>
            <person name="Kampfer P."/>
            <person name="Newman J.D."/>
            <person name="McQuiston J.R."/>
        </authorList>
    </citation>
    <scope>NUCLEOTIDE SEQUENCE [LARGE SCALE GENOMIC DNA]</scope>
    <source>
        <strain evidence="2">H4753</strain>
    </source>
</reference>
<evidence type="ECO:0000313" key="1">
    <source>
        <dbReference type="EMBL" id="AZI20420.1"/>
    </source>
</evidence>
<sequence length="173" mass="19976">MSNFALEIFDDESPKCRFYTVKLDGEELSETDKFFEKHYETDRLKPYVQQLSVFISDTIGTKRGAINDFFREERKAQALPPPAKIEIEEVDFGEDFPLRLYCMRLSSSCVILFNGGEKTSWAAQDGETKVAFREANHYADKIQMALNNGDIKLCAKKREILDTTTEKPYTELF</sequence>
<organism evidence="1 2">
    <name type="scientific">Chryseobacterium taklimakanense</name>
    <dbReference type="NCBI Taxonomy" id="536441"/>
    <lineage>
        <taxon>Bacteria</taxon>
        <taxon>Pseudomonadati</taxon>
        <taxon>Bacteroidota</taxon>
        <taxon>Flavobacteriia</taxon>
        <taxon>Flavobacteriales</taxon>
        <taxon>Weeksellaceae</taxon>
        <taxon>Chryseobacterium group</taxon>
        <taxon>Chryseobacterium</taxon>
    </lineage>
</organism>
<dbReference type="Proteomes" id="UP000282297">
    <property type="component" value="Chromosome"/>
</dbReference>
<dbReference type="EMBL" id="CP034171">
    <property type="protein sequence ID" value="AZI20420.1"/>
    <property type="molecule type" value="Genomic_DNA"/>
</dbReference>
<dbReference type="AlphaFoldDB" id="A0A3G8WGV8"/>